<feature type="non-terminal residue" evidence="2">
    <location>
        <position position="127"/>
    </location>
</feature>
<dbReference type="RefSeq" id="XP_012211277.1">
    <property type="nucleotide sequence ID" value="XM_012355887.1"/>
</dbReference>
<dbReference type="GeneID" id="24138105"/>
<dbReference type="STRING" id="695850.A0A067BMN0"/>
<dbReference type="Pfam" id="PF21673">
    <property type="entry name" value="CCDC93_N"/>
    <property type="match status" value="1"/>
</dbReference>
<keyword evidence="3" id="KW-1185">Reference proteome</keyword>
<evidence type="ECO:0000313" key="3">
    <source>
        <dbReference type="Proteomes" id="UP000030745"/>
    </source>
</evidence>
<proteinExistence type="predicted"/>
<accession>A0A067BMN0</accession>
<reference evidence="2 3" key="1">
    <citation type="journal article" date="2013" name="PLoS Genet.">
        <title>Distinctive expansion of potential virulence genes in the genome of the oomycete fish pathogen Saprolegnia parasitica.</title>
        <authorList>
            <person name="Jiang R.H."/>
            <person name="de Bruijn I."/>
            <person name="Haas B.J."/>
            <person name="Belmonte R."/>
            <person name="Lobach L."/>
            <person name="Christie J."/>
            <person name="van den Ackerveken G."/>
            <person name="Bottin A."/>
            <person name="Bulone V."/>
            <person name="Diaz-Moreno S.M."/>
            <person name="Dumas B."/>
            <person name="Fan L."/>
            <person name="Gaulin E."/>
            <person name="Govers F."/>
            <person name="Grenville-Briggs L.J."/>
            <person name="Horner N.R."/>
            <person name="Levin J.Z."/>
            <person name="Mammella M."/>
            <person name="Meijer H.J."/>
            <person name="Morris P."/>
            <person name="Nusbaum C."/>
            <person name="Oome S."/>
            <person name="Phillips A.J."/>
            <person name="van Rooyen D."/>
            <person name="Rzeszutek E."/>
            <person name="Saraiva M."/>
            <person name="Secombes C.J."/>
            <person name="Seidl M.F."/>
            <person name="Snel B."/>
            <person name="Stassen J.H."/>
            <person name="Sykes S."/>
            <person name="Tripathy S."/>
            <person name="van den Berg H."/>
            <person name="Vega-Arreguin J.C."/>
            <person name="Wawra S."/>
            <person name="Young S.K."/>
            <person name="Zeng Q."/>
            <person name="Dieguez-Uribeondo J."/>
            <person name="Russ C."/>
            <person name="Tyler B.M."/>
            <person name="van West P."/>
        </authorList>
    </citation>
    <scope>NUCLEOTIDE SEQUENCE [LARGE SCALE GENOMIC DNA]</scope>
    <source>
        <strain evidence="2 3">CBS 223.65</strain>
    </source>
</reference>
<evidence type="ECO:0000259" key="1">
    <source>
        <dbReference type="Pfam" id="PF21673"/>
    </source>
</evidence>
<dbReference type="PANTHER" id="PTHR16441:SF0">
    <property type="entry name" value="COILED-COIL DOMAIN-CONTAINING PROTEIN 93"/>
    <property type="match status" value="1"/>
</dbReference>
<feature type="domain" description="CCDC93 N-terminal" evidence="1">
    <location>
        <begin position="16"/>
        <end position="127"/>
    </location>
</feature>
<dbReference type="EMBL" id="KK583515">
    <property type="protein sequence ID" value="KDO18010.1"/>
    <property type="molecule type" value="Genomic_DNA"/>
</dbReference>
<dbReference type="OrthoDB" id="16092at2759"/>
<dbReference type="KEGG" id="spar:SPRG_16483"/>
<dbReference type="InterPro" id="IPR039116">
    <property type="entry name" value="CCDC93"/>
</dbReference>
<evidence type="ECO:0000313" key="2">
    <source>
        <dbReference type="EMBL" id="KDO18010.1"/>
    </source>
</evidence>
<dbReference type="GO" id="GO:0006893">
    <property type="term" value="P:Golgi to plasma membrane transport"/>
    <property type="evidence" value="ECO:0007669"/>
    <property type="project" value="TreeGrafter"/>
</dbReference>
<dbReference type="PANTHER" id="PTHR16441">
    <property type="entry name" value="FIDIPIDINE"/>
    <property type="match status" value="1"/>
</dbReference>
<sequence>MANQLGAAPSAEAAEKAQLALECVDMLVAHGYPRASVAEIPIYERVVGGLVFCLQSEELTSVDCDILFRPVASVKERVRVAEAICDSFNTALQSYTQATNSKTTLNLSVHELQGPNYEKLRQVVAWL</sequence>
<gene>
    <name evidence="2" type="ORF">SPRG_16483</name>
</gene>
<dbReference type="Proteomes" id="UP000030745">
    <property type="component" value="Unassembled WGS sequence"/>
</dbReference>
<protein>
    <recommendedName>
        <fullName evidence="1">CCDC93 N-terminal domain-containing protein</fullName>
    </recommendedName>
</protein>
<organism evidence="2 3">
    <name type="scientific">Saprolegnia parasitica (strain CBS 223.65)</name>
    <dbReference type="NCBI Taxonomy" id="695850"/>
    <lineage>
        <taxon>Eukaryota</taxon>
        <taxon>Sar</taxon>
        <taxon>Stramenopiles</taxon>
        <taxon>Oomycota</taxon>
        <taxon>Saprolegniomycetes</taxon>
        <taxon>Saprolegniales</taxon>
        <taxon>Saprolegniaceae</taxon>
        <taxon>Saprolegnia</taxon>
    </lineage>
</organism>
<dbReference type="AlphaFoldDB" id="A0A067BMN0"/>
<dbReference type="InterPro" id="IPR048747">
    <property type="entry name" value="CCDC93_N"/>
</dbReference>
<name>A0A067BMN0_SAPPC</name>
<dbReference type="VEuPathDB" id="FungiDB:SPRG_16483"/>